<dbReference type="PANTHER" id="PTHR43386:SF25">
    <property type="entry name" value="PEPTIDE ABC TRANSPORTER PERMEASE PROTEIN"/>
    <property type="match status" value="1"/>
</dbReference>
<dbReference type="RefSeq" id="WP_188974178.1">
    <property type="nucleotide sequence ID" value="NZ_BMOL01000028.1"/>
</dbReference>
<dbReference type="InterPro" id="IPR035906">
    <property type="entry name" value="MetI-like_sf"/>
</dbReference>
<evidence type="ECO:0000313" key="10">
    <source>
        <dbReference type="Proteomes" id="UP000639973"/>
    </source>
</evidence>
<protein>
    <submittedName>
        <fullName evidence="9">ABC transporter permease</fullName>
    </submittedName>
</protein>
<dbReference type="SUPFAM" id="SSF161098">
    <property type="entry name" value="MetI-like"/>
    <property type="match status" value="1"/>
</dbReference>
<feature type="transmembrane region" description="Helical" evidence="7">
    <location>
        <begin position="203"/>
        <end position="229"/>
    </location>
</feature>
<evidence type="ECO:0000256" key="4">
    <source>
        <dbReference type="ARBA" id="ARBA00022692"/>
    </source>
</evidence>
<keyword evidence="2 7" id="KW-0813">Transport</keyword>
<evidence type="ECO:0000259" key="8">
    <source>
        <dbReference type="PROSITE" id="PS50928"/>
    </source>
</evidence>
<name>A0ABQ2GG62_9DEIO</name>
<keyword evidence="3" id="KW-1003">Cell membrane</keyword>
<dbReference type="Gene3D" id="1.10.3720.10">
    <property type="entry name" value="MetI-like"/>
    <property type="match status" value="1"/>
</dbReference>
<evidence type="ECO:0000256" key="5">
    <source>
        <dbReference type="ARBA" id="ARBA00022989"/>
    </source>
</evidence>
<sequence>MTGVANPATARRGRSFLSRMLSHRTLVVGLALLSVVLLAALAGQVFPPSDPNAMNFAATFESPSSAHLLGTDNFGRDVFSRILAGAWISVRVALIAVSLAAVAGISLGTLAGFYRGWVDEVLMRLMDILMAFPALLLAIAVMAILGRGVENAMIAIAIVYTPIFARITRGSILTVREEEYLTAARALGQSDAMMMVRHVLPNALGPIIVQTSLSLAFAVLAESALSFFGLGTQPPESSWGLMLSEGRSFLLQAPWLGLFPGLAIMITVLGFNLVGDGLRDLLDPRMRQMLR</sequence>
<feature type="transmembrane region" description="Helical" evidence="7">
    <location>
        <begin position="88"/>
        <end position="113"/>
    </location>
</feature>
<keyword evidence="5 7" id="KW-1133">Transmembrane helix</keyword>
<keyword evidence="6 7" id="KW-0472">Membrane</keyword>
<accession>A0ABQ2GG62</accession>
<feature type="transmembrane region" description="Helical" evidence="7">
    <location>
        <begin position="125"/>
        <end position="145"/>
    </location>
</feature>
<comment type="caution">
    <text evidence="9">The sequence shown here is derived from an EMBL/GenBank/DDBJ whole genome shotgun (WGS) entry which is preliminary data.</text>
</comment>
<dbReference type="Pfam" id="PF00528">
    <property type="entry name" value="BPD_transp_1"/>
    <property type="match status" value="1"/>
</dbReference>
<organism evidence="9 10">
    <name type="scientific">Deinococcus aerolatus</name>
    <dbReference type="NCBI Taxonomy" id="522487"/>
    <lineage>
        <taxon>Bacteria</taxon>
        <taxon>Thermotogati</taxon>
        <taxon>Deinococcota</taxon>
        <taxon>Deinococci</taxon>
        <taxon>Deinococcales</taxon>
        <taxon>Deinococcaceae</taxon>
        <taxon>Deinococcus</taxon>
    </lineage>
</organism>
<keyword evidence="4 7" id="KW-0812">Transmembrane</keyword>
<evidence type="ECO:0000256" key="2">
    <source>
        <dbReference type="ARBA" id="ARBA00022448"/>
    </source>
</evidence>
<evidence type="ECO:0000256" key="3">
    <source>
        <dbReference type="ARBA" id="ARBA00022475"/>
    </source>
</evidence>
<dbReference type="InterPro" id="IPR000515">
    <property type="entry name" value="MetI-like"/>
</dbReference>
<comment type="similarity">
    <text evidence="7">Belongs to the binding-protein-dependent transport system permease family.</text>
</comment>
<gene>
    <name evidence="9" type="ORF">GCM10010840_34480</name>
</gene>
<dbReference type="Pfam" id="PF12911">
    <property type="entry name" value="OppC_N"/>
    <property type="match status" value="1"/>
</dbReference>
<dbReference type="InterPro" id="IPR025966">
    <property type="entry name" value="OppC_N"/>
</dbReference>
<comment type="subcellular location">
    <subcellularLocation>
        <location evidence="1 7">Cell membrane</location>
        <topology evidence="1 7">Multi-pass membrane protein</topology>
    </subcellularLocation>
</comment>
<dbReference type="PANTHER" id="PTHR43386">
    <property type="entry name" value="OLIGOPEPTIDE TRANSPORT SYSTEM PERMEASE PROTEIN APPC"/>
    <property type="match status" value="1"/>
</dbReference>
<dbReference type="Proteomes" id="UP000639973">
    <property type="component" value="Unassembled WGS sequence"/>
</dbReference>
<dbReference type="EMBL" id="BMOL01000028">
    <property type="protein sequence ID" value="GGL93620.1"/>
    <property type="molecule type" value="Genomic_DNA"/>
</dbReference>
<feature type="transmembrane region" description="Helical" evidence="7">
    <location>
        <begin position="151"/>
        <end position="168"/>
    </location>
</feature>
<dbReference type="CDD" id="cd06261">
    <property type="entry name" value="TM_PBP2"/>
    <property type="match status" value="1"/>
</dbReference>
<evidence type="ECO:0000313" key="9">
    <source>
        <dbReference type="EMBL" id="GGL93620.1"/>
    </source>
</evidence>
<evidence type="ECO:0000256" key="6">
    <source>
        <dbReference type="ARBA" id="ARBA00023136"/>
    </source>
</evidence>
<dbReference type="PROSITE" id="PS50928">
    <property type="entry name" value="ABC_TM1"/>
    <property type="match status" value="1"/>
</dbReference>
<proteinExistence type="inferred from homology"/>
<feature type="transmembrane region" description="Helical" evidence="7">
    <location>
        <begin position="249"/>
        <end position="275"/>
    </location>
</feature>
<evidence type="ECO:0000256" key="7">
    <source>
        <dbReference type="RuleBase" id="RU363032"/>
    </source>
</evidence>
<keyword evidence="10" id="KW-1185">Reference proteome</keyword>
<feature type="domain" description="ABC transmembrane type-1" evidence="8">
    <location>
        <begin position="86"/>
        <end position="275"/>
    </location>
</feature>
<reference evidence="10" key="1">
    <citation type="journal article" date="2019" name="Int. J. Syst. Evol. Microbiol.">
        <title>The Global Catalogue of Microorganisms (GCM) 10K type strain sequencing project: providing services to taxonomists for standard genome sequencing and annotation.</title>
        <authorList>
            <consortium name="The Broad Institute Genomics Platform"/>
            <consortium name="The Broad Institute Genome Sequencing Center for Infectious Disease"/>
            <person name="Wu L."/>
            <person name="Ma J."/>
        </authorList>
    </citation>
    <scope>NUCLEOTIDE SEQUENCE [LARGE SCALE GENOMIC DNA]</scope>
    <source>
        <strain evidence="10">JCM 15442</strain>
    </source>
</reference>
<evidence type="ECO:0000256" key="1">
    <source>
        <dbReference type="ARBA" id="ARBA00004651"/>
    </source>
</evidence>
<dbReference type="InterPro" id="IPR050366">
    <property type="entry name" value="BP-dependent_transpt_permease"/>
</dbReference>